<evidence type="ECO:0000256" key="4">
    <source>
        <dbReference type="ARBA" id="ARBA00023128"/>
    </source>
</evidence>
<dbReference type="GO" id="GO:0006105">
    <property type="term" value="P:succinate metabolic process"/>
    <property type="evidence" value="ECO:0007669"/>
    <property type="project" value="TreeGrafter"/>
</dbReference>
<dbReference type="Proteomes" id="UP000472277">
    <property type="component" value="Chromosome 34"/>
</dbReference>
<organism evidence="8 9">
    <name type="scientific">Salmo trutta</name>
    <name type="common">Brown trout</name>
    <dbReference type="NCBI Taxonomy" id="8032"/>
    <lineage>
        <taxon>Eukaryota</taxon>
        <taxon>Metazoa</taxon>
        <taxon>Chordata</taxon>
        <taxon>Craniata</taxon>
        <taxon>Vertebrata</taxon>
        <taxon>Euteleostomi</taxon>
        <taxon>Actinopterygii</taxon>
        <taxon>Neopterygii</taxon>
        <taxon>Teleostei</taxon>
        <taxon>Protacanthopterygii</taxon>
        <taxon>Salmoniformes</taxon>
        <taxon>Salmonidae</taxon>
        <taxon>Salmoninae</taxon>
        <taxon>Salmo</taxon>
    </lineage>
</organism>
<dbReference type="InterPro" id="IPR008381">
    <property type="entry name" value="SDHAF3/Sdh7"/>
</dbReference>
<accession>A0A674DWE2</accession>
<comment type="similarity">
    <text evidence="2 6">Belongs to the complex I LYR family. SDHAF3 subfamily.</text>
</comment>
<dbReference type="GO" id="GO:0005759">
    <property type="term" value="C:mitochondrial matrix"/>
    <property type="evidence" value="ECO:0007669"/>
    <property type="project" value="UniProtKB-SubCell"/>
</dbReference>
<sequence length="111" mass="12869">IQNAAHMFIIWSLYKRILIALGDQYVKDEFRRNKMAASKVTVFMGEWGINWQQYIIACHCKCTVFEETGDLTGMGDLKLFQGEQVGQLYDLMLESTKPNRQLDIQGDVFKK</sequence>
<keyword evidence="3" id="KW-0809">Transit peptide</keyword>
<dbReference type="Ensembl" id="ENSSTUT00000107157.1">
    <property type="protein sequence ID" value="ENSSTUP00000099869.1"/>
    <property type="gene ID" value="ENSSTUG00000044763.1"/>
</dbReference>
<feature type="chain" id="PRO_5025566683" description="Succinate dehydrogenase assembly factor 3" evidence="7">
    <location>
        <begin position="23"/>
        <end position="111"/>
    </location>
</feature>
<proteinExistence type="inferred from homology"/>
<keyword evidence="9" id="KW-1185">Reference proteome</keyword>
<dbReference type="InParanoid" id="A0A674DWE2"/>
<evidence type="ECO:0000313" key="8">
    <source>
        <dbReference type="Ensembl" id="ENSSTUP00000099869.1"/>
    </source>
</evidence>
<comment type="subunit">
    <text evidence="6">Interacts with the iron-sulfur protein subunit within the SDH catalytic dimer.</text>
</comment>
<protein>
    <recommendedName>
        <fullName evidence="6">Succinate dehydrogenase assembly factor 3</fullName>
        <shortName evidence="6">SDH assembly factor 3</shortName>
        <shortName evidence="6">SDHAF3</shortName>
    </recommendedName>
</protein>
<comment type="function">
    <text evidence="6">Plays an essential role in the assembly of succinate dehydrogenase (SDH), an enzyme complex (also referred to as respiratory complex II) that is a component of both the tricarboxylic acid (TCA) cycle and the mitochondrial electron transport chain, and which couples the oxidation of succinate to fumarate with the reduction of ubiquinone (coenzyme Q) to ubiquinol. Promotes maturation of the iron-sulfur protein subunit of the SDH catalytic dimer, protecting it from the deleterious effects of oxidants. May act together with SDHAF1.</text>
</comment>
<reference evidence="8" key="2">
    <citation type="submission" date="2025-09" db="UniProtKB">
        <authorList>
            <consortium name="Ensembl"/>
        </authorList>
    </citation>
    <scope>IDENTIFICATION</scope>
</reference>
<name>A0A674DWE2_SALTR</name>
<evidence type="ECO:0000256" key="1">
    <source>
        <dbReference type="ARBA" id="ARBA00004305"/>
    </source>
</evidence>
<dbReference type="PANTHER" id="PTHR13137:SF6">
    <property type="entry name" value="SUCCINATE DEHYDROGENASE ASSEMBLY FACTOR 3, MITOCHONDRIAL"/>
    <property type="match status" value="1"/>
</dbReference>
<keyword evidence="5 6" id="KW-0143">Chaperone</keyword>
<dbReference type="PANTHER" id="PTHR13137">
    <property type="entry name" value="DC11 ACN9 HOMOLOG"/>
    <property type="match status" value="1"/>
</dbReference>
<reference evidence="8" key="1">
    <citation type="submission" date="2025-08" db="UniProtKB">
        <authorList>
            <consortium name="Ensembl"/>
        </authorList>
    </citation>
    <scope>IDENTIFICATION</scope>
</reference>
<comment type="subcellular location">
    <subcellularLocation>
        <location evidence="1 6">Mitochondrion matrix</location>
    </subcellularLocation>
</comment>
<keyword evidence="7" id="KW-0732">Signal</keyword>
<evidence type="ECO:0000256" key="5">
    <source>
        <dbReference type="ARBA" id="ARBA00023186"/>
    </source>
</evidence>
<dbReference type="AlphaFoldDB" id="A0A674DWE2"/>
<dbReference type="OMA" id="NCKERYL"/>
<evidence type="ECO:0000256" key="3">
    <source>
        <dbReference type="ARBA" id="ARBA00022946"/>
    </source>
</evidence>
<evidence type="ECO:0000256" key="7">
    <source>
        <dbReference type="SAM" id="SignalP"/>
    </source>
</evidence>
<dbReference type="GO" id="GO:0034553">
    <property type="term" value="P:mitochondrial respiratory chain complex II assembly"/>
    <property type="evidence" value="ECO:0007669"/>
    <property type="project" value="UniProtKB-UniRule"/>
</dbReference>
<evidence type="ECO:0000256" key="2">
    <source>
        <dbReference type="ARBA" id="ARBA00006020"/>
    </source>
</evidence>
<evidence type="ECO:0000256" key="6">
    <source>
        <dbReference type="RuleBase" id="RU368039"/>
    </source>
</evidence>
<feature type="signal peptide" evidence="7">
    <location>
        <begin position="1"/>
        <end position="22"/>
    </location>
</feature>
<keyword evidence="4 6" id="KW-0496">Mitochondrion</keyword>
<evidence type="ECO:0000313" key="9">
    <source>
        <dbReference type="Proteomes" id="UP000472277"/>
    </source>
</evidence>
<dbReference type="GO" id="GO:0005758">
    <property type="term" value="C:mitochondrial intermembrane space"/>
    <property type="evidence" value="ECO:0007669"/>
    <property type="project" value="TreeGrafter"/>
</dbReference>
<dbReference type="GeneTree" id="ENSGT01010000224745"/>